<evidence type="ECO:0000256" key="2">
    <source>
        <dbReference type="SAM" id="MobiDB-lite"/>
    </source>
</evidence>
<dbReference type="EMBL" id="PYYB01000006">
    <property type="protein sequence ID" value="PTL54153.1"/>
    <property type="molecule type" value="Genomic_DNA"/>
</dbReference>
<dbReference type="RefSeq" id="WP_107571428.1">
    <property type="nucleotide sequence ID" value="NZ_PYYB01000006.1"/>
</dbReference>
<name>A0A2T4UBA4_9ACTN</name>
<dbReference type="InterPro" id="IPR020845">
    <property type="entry name" value="AMP-binding_CS"/>
</dbReference>
<dbReference type="AlphaFoldDB" id="A0A2T4UBA4"/>
<keyword evidence="6" id="KW-1185">Reference proteome</keyword>
<evidence type="ECO:0000313" key="5">
    <source>
        <dbReference type="EMBL" id="PTL54153.1"/>
    </source>
</evidence>
<dbReference type="InterPro" id="IPR045851">
    <property type="entry name" value="AMP-bd_C_sf"/>
</dbReference>
<feature type="domain" description="AMP-dependent synthetase/ligase" evidence="3">
    <location>
        <begin position="9"/>
        <end position="93"/>
    </location>
</feature>
<dbReference type="GO" id="GO:0031956">
    <property type="term" value="F:medium-chain fatty acid-CoA ligase activity"/>
    <property type="evidence" value="ECO:0007669"/>
    <property type="project" value="TreeGrafter"/>
</dbReference>
<keyword evidence="5" id="KW-0436">Ligase</keyword>
<dbReference type="GO" id="GO:0006631">
    <property type="term" value="P:fatty acid metabolic process"/>
    <property type="evidence" value="ECO:0007669"/>
    <property type="project" value="TreeGrafter"/>
</dbReference>
<gene>
    <name evidence="5" type="ORF">C7Y72_22330</name>
</gene>
<comment type="caution">
    <text evidence="5">The sequence shown here is derived from an EMBL/GenBank/DDBJ whole genome shotgun (WGS) entry which is preliminary data.</text>
</comment>
<dbReference type="Gene3D" id="3.40.50.12780">
    <property type="entry name" value="N-terminal domain of ligase-like"/>
    <property type="match status" value="1"/>
</dbReference>
<dbReference type="EC" id="6.2.1.26" evidence="5"/>
<dbReference type="Pfam" id="PF00501">
    <property type="entry name" value="AMP-binding"/>
    <property type="match status" value="2"/>
</dbReference>
<feature type="domain" description="AMP-binding enzyme C-terminal" evidence="4">
    <location>
        <begin position="351"/>
        <end position="427"/>
    </location>
</feature>
<dbReference type="PANTHER" id="PTHR43201">
    <property type="entry name" value="ACYL-COA SYNTHETASE"/>
    <property type="match status" value="1"/>
</dbReference>
<dbReference type="Pfam" id="PF13193">
    <property type="entry name" value="AMP-binding_C"/>
    <property type="match status" value="1"/>
</dbReference>
<protein>
    <submittedName>
        <fullName evidence="5">2-succinylbenzoate-CoA ligase</fullName>
        <ecNumber evidence="5">6.2.1.26</ecNumber>
    </submittedName>
</protein>
<evidence type="ECO:0000259" key="4">
    <source>
        <dbReference type="Pfam" id="PF13193"/>
    </source>
</evidence>
<organism evidence="5 6">
    <name type="scientific">Paraconexibacter algicola</name>
    <dbReference type="NCBI Taxonomy" id="2133960"/>
    <lineage>
        <taxon>Bacteria</taxon>
        <taxon>Bacillati</taxon>
        <taxon>Actinomycetota</taxon>
        <taxon>Thermoleophilia</taxon>
        <taxon>Solirubrobacterales</taxon>
        <taxon>Paraconexibacteraceae</taxon>
        <taxon>Paraconexibacter</taxon>
    </lineage>
</organism>
<reference evidence="5 6" key="1">
    <citation type="submission" date="2018-03" db="EMBL/GenBank/DDBJ databases">
        <title>Aquarubrobacter algicola gen. nov., sp. nov., a novel actinobacterium isolated from shallow eutrophic lake during the end of cyanobacterial harmful algal blooms.</title>
        <authorList>
            <person name="Chun S.J."/>
        </authorList>
    </citation>
    <scope>NUCLEOTIDE SEQUENCE [LARGE SCALE GENOMIC DNA]</scope>
    <source>
        <strain evidence="5 6">Seoho-28</strain>
    </source>
</reference>
<feature type="domain" description="AMP-dependent synthetase/ligase" evidence="3">
    <location>
        <begin position="109"/>
        <end position="307"/>
    </location>
</feature>
<dbReference type="PROSITE" id="PS00455">
    <property type="entry name" value="AMP_BINDING"/>
    <property type="match status" value="1"/>
</dbReference>
<dbReference type="Proteomes" id="UP000240739">
    <property type="component" value="Unassembled WGS sequence"/>
</dbReference>
<feature type="region of interest" description="Disordered" evidence="2">
    <location>
        <begin position="415"/>
        <end position="434"/>
    </location>
</feature>
<dbReference type="Gene3D" id="3.30.300.30">
    <property type="match status" value="1"/>
</dbReference>
<dbReference type="InterPro" id="IPR042099">
    <property type="entry name" value="ANL_N_sf"/>
</dbReference>
<dbReference type="InterPro" id="IPR025110">
    <property type="entry name" value="AMP-bd_C"/>
</dbReference>
<dbReference type="GO" id="GO:0008756">
    <property type="term" value="F:o-succinylbenzoate-CoA ligase activity"/>
    <property type="evidence" value="ECO:0007669"/>
    <property type="project" value="UniProtKB-EC"/>
</dbReference>
<evidence type="ECO:0000313" key="6">
    <source>
        <dbReference type="Proteomes" id="UP000240739"/>
    </source>
</evidence>
<dbReference type="SUPFAM" id="SSF56801">
    <property type="entry name" value="Acetyl-CoA synthetase-like"/>
    <property type="match status" value="1"/>
</dbReference>
<sequence>MQIGCWVRRSARARPHVEALQGVPYAELDRLAGAAAGALAGRGVRPGDRVGLLLPPGPAFAAAFWGVLRLGATAVPVSPKLAAPEVAHQTGSCVLVVDEPLPTRVLTAPDPLARDEHDAAVLLHTSGTTSTPKPVVLTLRNLLWAAQGSAAAIGHPADERWLSALPFNHVGGLSILVRSAIAGTTAEVHDGFDAERIAARLAAADGPTVISVVATTLSRLLDAGLREPPRLRAAVAGGGPIPPVLVERARAAGVPVAQTYGMTESTAMATIQRPGDPQPDAGPPLFCTRVTVADDGEILLAGPTVSRSAAGEDGVLRTGDLGRLDGDGRLTVVGRTADTIISGGENVAPAEVEAALERHPAVLEAAVLGRPDPEWGEAVVAVVVPRPGTDPSAAELREHCGSLLAGHKVPKTVELRPTPLPRTASGKLLRRALD</sequence>
<dbReference type="OrthoDB" id="9803968at2"/>
<dbReference type="PANTHER" id="PTHR43201:SF8">
    <property type="entry name" value="ACYL-COA SYNTHETASE FAMILY MEMBER 3"/>
    <property type="match status" value="1"/>
</dbReference>
<accession>A0A2T4UBA4</accession>
<proteinExistence type="inferred from homology"/>
<evidence type="ECO:0000256" key="1">
    <source>
        <dbReference type="ARBA" id="ARBA00006432"/>
    </source>
</evidence>
<dbReference type="InterPro" id="IPR000873">
    <property type="entry name" value="AMP-dep_synth/lig_dom"/>
</dbReference>
<evidence type="ECO:0000259" key="3">
    <source>
        <dbReference type="Pfam" id="PF00501"/>
    </source>
</evidence>
<comment type="similarity">
    <text evidence="1">Belongs to the ATP-dependent AMP-binding enzyme family.</text>
</comment>